<dbReference type="SUPFAM" id="SSF102546">
    <property type="entry name" value="RbsD-like"/>
    <property type="match status" value="1"/>
</dbReference>
<dbReference type="AlphaFoldDB" id="X0YST6"/>
<dbReference type="InterPro" id="IPR023750">
    <property type="entry name" value="RbsD-like_sf"/>
</dbReference>
<dbReference type="GO" id="GO:0048029">
    <property type="term" value="F:monosaccharide binding"/>
    <property type="evidence" value="ECO:0007669"/>
    <property type="project" value="InterPro"/>
</dbReference>
<name>X0YST6_9ZZZZ</name>
<accession>X0YST6</accession>
<dbReference type="GO" id="GO:0016853">
    <property type="term" value="F:isomerase activity"/>
    <property type="evidence" value="ECO:0007669"/>
    <property type="project" value="UniProtKB-KW"/>
</dbReference>
<gene>
    <name evidence="2" type="ORF">S01H4_03748</name>
</gene>
<evidence type="ECO:0000256" key="1">
    <source>
        <dbReference type="ARBA" id="ARBA00023235"/>
    </source>
</evidence>
<dbReference type="GO" id="GO:0005996">
    <property type="term" value="P:monosaccharide metabolic process"/>
    <property type="evidence" value="ECO:0007669"/>
    <property type="project" value="InterPro"/>
</dbReference>
<reference evidence="2" key="1">
    <citation type="journal article" date="2014" name="Front. Microbiol.">
        <title>High frequency of phylogenetically diverse reductive dehalogenase-homologous genes in deep subseafloor sedimentary metagenomes.</title>
        <authorList>
            <person name="Kawai M."/>
            <person name="Futagami T."/>
            <person name="Toyoda A."/>
            <person name="Takaki Y."/>
            <person name="Nishi S."/>
            <person name="Hori S."/>
            <person name="Arai W."/>
            <person name="Tsubouchi T."/>
            <person name="Morono Y."/>
            <person name="Uchiyama I."/>
            <person name="Ito T."/>
            <person name="Fujiyama A."/>
            <person name="Inagaki F."/>
            <person name="Takami H."/>
        </authorList>
    </citation>
    <scope>NUCLEOTIDE SEQUENCE</scope>
    <source>
        <strain evidence="2">Expedition CK06-06</strain>
    </source>
</reference>
<comment type="caution">
    <text evidence="2">The sequence shown here is derived from an EMBL/GenBank/DDBJ whole genome shotgun (WGS) entry which is preliminary data.</text>
</comment>
<evidence type="ECO:0000313" key="2">
    <source>
        <dbReference type="EMBL" id="GAG59280.1"/>
    </source>
</evidence>
<proteinExistence type="predicted"/>
<protein>
    <submittedName>
        <fullName evidence="2">Uncharacterized protein</fullName>
    </submittedName>
</protein>
<dbReference type="EMBL" id="BART01000946">
    <property type="protein sequence ID" value="GAG59280.1"/>
    <property type="molecule type" value="Genomic_DNA"/>
</dbReference>
<keyword evidence="1" id="KW-0413">Isomerase</keyword>
<dbReference type="InterPro" id="IPR007721">
    <property type="entry name" value="RbsD_FucU"/>
</dbReference>
<dbReference type="Pfam" id="PF05025">
    <property type="entry name" value="RbsD_FucU"/>
    <property type="match status" value="1"/>
</dbReference>
<sequence>MIGIKRRSPAKETKNVNPTMFNDIVKLFDEGVDIKIIPHLKLKRRCKDVKAIIRTGEFTAYSNLILISVADGGRWIIENK</sequence>
<dbReference type="Gene3D" id="3.40.1650.10">
    <property type="entry name" value="RbsD-like domain"/>
    <property type="match status" value="1"/>
</dbReference>
<organism evidence="2">
    <name type="scientific">marine sediment metagenome</name>
    <dbReference type="NCBI Taxonomy" id="412755"/>
    <lineage>
        <taxon>unclassified sequences</taxon>
        <taxon>metagenomes</taxon>
        <taxon>ecological metagenomes</taxon>
    </lineage>
</organism>